<proteinExistence type="predicted"/>
<accession>A0AAN8EAK7</accession>
<evidence type="ECO:0000256" key="2">
    <source>
        <dbReference type="SAM" id="Phobius"/>
    </source>
</evidence>
<dbReference type="Proteomes" id="UP001316803">
    <property type="component" value="Unassembled WGS sequence"/>
</dbReference>
<feature type="region of interest" description="Disordered" evidence="1">
    <location>
        <begin position="198"/>
        <end position="231"/>
    </location>
</feature>
<dbReference type="EMBL" id="JAKLMC020000037">
    <property type="protein sequence ID" value="KAK5949345.1"/>
    <property type="molecule type" value="Genomic_DNA"/>
</dbReference>
<sequence length="231" mass="25887">MFLRQVKDFFSIINTDALVFLGMRLASIVLSITSIILLCRAVTVQQFFLTDGLGLVYDMLPLGPLAYTLVWSVVSLILPGCQRKYHPVLDVAFDFFGWVLSFAAGGALLSWALKDAYEMDFCTNLAQEECERAGNDLSGTEKSGAVLLLFTGITHFIMFVRACRSVHARRKKYVPSRNSFMQLEKDSDRRLEVSPLELNTPNFVEAEQDRQRQQDACGKKPSVDSSIDSPV</sequence>
<name>A0AAN8EAK7_9EURO</name>
<evidence type="ECO:0000313" key="4">
    <source>
        <dbReference type="Proteomes" id="UP001316803"/>
    </source>
</evidence>
<keyword evidence="2" id="KW-0472">Membrane</keyword>
<evidence type="ECO:0008006" key="5">
    <source>
        <dbReference type="Google" id="ProtNLM"/>
    </source>
</evidence>
<feature type="compositionally biased region" description="Basic and acidic residues" evidence="1">
    <location>
        <begin position="207"/>
        <end position="222"/>
    </location>
</feature>
<reference evidence="3 4" key="1">
    <citation type="submission" date="2022-12" db="EMBL/GenBank/DDBJ databases">
        <title>Genomic features and morphological characterization of a novel Knufia sp. strain isolated from spacecraft assembly facility.</title>
        <authorList>
            <person name="Teixeira M."/>
            <person name="Chander A.M."/>
            <person name="Stajich J.E."/>
            <person name="Venkateswaran K."/>
        </authorList>
    </citation>
    <scope>NUCLEOTIDE SEQUENCE [LARGE SCALE GENOMIC DNA]</scope>
    <source>
        <strain evidence="3 4">FJI-L2-BK-P2</strain>
    </source>
</reference>
<comment type="caution">
    <text evidence="3">The sequence shown here is derived from an EMBL/GenBank/DDBJ whole genome shotgun (WGS) entry which is preliminary data.</text>
</comment>
<gene>
    <name evidence="3" type="ORF">OHC33_009698</name>
</gene>
<organism evidence="3 4">
    <name type="scientific">Knufia fluminis</name>
    <dbReference type="NCBI Taxonomy" id="191047"/>
    <lineage>
        <taxon>Eukaryota</taxon>
        <taxon>Fungi</taxon>
        <taxon>Dikarya</taxon>
        <taxon>Ascomycota</taxon>
        <taxon>Pezizomycotina</taxon>
        <taxon>Eurotiomycetes</taxon>
        <taxon>Chaetothyriomycetidae</taxon>
        <taxon>Chaetothyriales</taxon>
        <taxon>Trichomeriaceae</taxon>
        <taxon>Knufia</taxon>
    </lineage>
</organism>
<dbReference type="AlphaFoldDB" id="A0AAN8EAK7"/>
<feature type="transmembrane region" description="Helical" evidence="2">
    <location>
        <begin position="21"/>
        <end position="43"/>
    </location>
</feature>
<evidence type="ECO:0000256" key="1">
    <source>
        <dbReference type="SAM" id="MobiDB-lite"/>
    </source>
</evidence>
<keyword evidence="2" id="KW-0812">Transmembrane</keyword>
<feature type="transmembrane region" description="Helical" evidence="2">
    <location>
        <begin position="55"/>
        <end position="79"/>
    </location>
</feature>
<protein>
    <recommendedName>
        <fullName evidence="5">MARVEL domain-containing protein</fullName>
    </recommendedName>
</protein>
<evidence type="ECO:0000313" key="3">
    <source>
        <dbReference type="EMBL" id="KAK5949345.1"/>
    </source>
</evidence>
<keyword evidence="2" id="KW-1133">Transmembrane helix</keyword>
<keyword evidence="4" id="KW-1185">Reference proteome</keyword>
<feature type="transmembrane region" description="Helical" evidence="2">
    <location>
        <begin position="91"/>
        <end position="113"/>
    </location>
</feature>
<feature type="transmembrane region" description="Helical" evidence="2">
    <location>
        <begin position="145"/>
        <end position="163"/>
    </location>
</feature>